<dbReference type="AlphaFoldDB" id="A0A178ZKG6"/>
<gene>
    <name evidence="2" type="ORF">AYL99_05286</name>
</gene>
<organism evidence="2 3">
    <name type="scientific">Fonsecaea erecta</name>
    <dbReference type="NCBI Taxonomy" id="1367422"/>
    <lineage>
        <taxon>Eukaryota</taxon>
        <taxon>Fungi</taxon>
        <taxon>Dikarya</taxon>
        <taxon>Ascomycota</taxon>
        <taxon>Pezizomycotina</taxon>
        <taxon>Eurotiomycetes</taxon>
        <taxon>Chaetothyriomycetidae</taxon>
        <taxon>Chaetothyriales</taxon>
        <taxon>Herpotrichiellaceae</taxon>
        <taxon>Fonsecaea</taxon>
    </lineage>
</organism>
<dbReference type="Proteomes" id="UP000078343">
    <property type="component" value="Unassembled WGS sequence"/>
</dbReference>
<sequence length="350" mass="39180">MCLWDLAIYDCGHNGSFTRRDGGCALPTAKCNKARKNAVKHYMPWNCPDCAERLSRGIPPHPEDNIHPAERSVQQPMFSVALPSHSGVSRRSARIRKTPSPPNSGRRDPTVNEDGYDFSEFAEYANYATLPQKRLSASSPTKIAKRQRVSRTQYSSDTPAMVGRLNNIAEDLSNIAMPSARERRSGIALSPTNVHDAPLPAPTPSPAISDSAAGCRRRETPQAQLPPGRRISPTQPNAQYSANTYSGYAVASQVANRQKQGVTRAYQETLDDVKHMIQTGYPREEIIASAKFAMLSQKDQEEVFWPYHRERQARRDEVQAALEGRNLHHMKTWEEDKRDARRRKGGCVVM</sequence>
<comment type="caution">
    <text evidence="2">The sequence shown here is derived from an EMBL/GenBank/DDBJ whole genome shotgun (WGS) entry which is preliminary data.</text>
</comment>
<proteinExistence type="predicted"/>
<feature type="region of interest" description="Disordered" evidence="1">
    <location>
        <begin position="82"/>
        <end position="114"/>
    </location>
</feature>
<evidence type="ECO:0000313" key="3">
    <source>
        <dbReference type="Proteomes" id="UP000078343"/>
    </source>
</evidence>
<dbReference type="GeneID" id="30009454"/>
<keyword evidence="3" id="KW-1185">Reference proteome</keyword>
<feature type="region of interest" description="Disordered" evidence="1">
    <location>
        <begin position="190"/>
        <end position="237"/>
    </location>
</feature>
<evidence type="ECO:0000256" key="1">
    <source>
        <dbReference type="SAM" id="MobiDB-lite"/>
    </source>
</evidence>
<accession>A0A178ZKG6</accession>
<name>A0A178ZKG6_9EURO</name>
<evidence type="ECO:0000313" key="2">
    <source>
        <dbReference type="EMBL" id="OAP60284.1"/>
    </source>
</evidence>
<dbReference type="OrthoDB" id="4142094at2759"/>
<feature type="region of interest" description="Disordered" evidence="1">
    <location>
        <begin position="136"/>
        <end position="155"/>
    </location>
</feature>
<reference evidence="2 3" key="1">
    <citation type="submission" date="2016-04" db="EMBL/GenBank/DDBJ databases">
        <title>Draft genome of Fonsecaea erecta CBS 125763.</title>
        <authorList>
            <person name="Weiss V.A."/>
            <person name="Vicente V.A."/>
            <person name="Raittz R.T."/>
            <person name="Moreno L.F."/>
            <person name="De Souza E.M."/>
            <person name="Pedrosa F.O."/>
            <person name="Steffens M.B."/>
            <person name="Faoro H."/>
            <person name="Tadra-Sfeir M.Z."/>
            <person name="Najafzadeh M.J."/>
            <person name="Felipe M.S."/>
            <person name="Teixeira M."/>
            <person name="Sun J."/>
            <person name="Xi L."/>
            <person name="Gomes R."/>
            <person name="De Azevedo C.M."/>
            <person name="Salgado C.G."/>
            <person name="Da Silva M.B."/>
            <person name="Nascimento M.F."/>
            <person name="Queiroz-Telles F."/>
            <person name="Attili D.S."/>
            <person name="Gorbushina A."/>
        </authorList>
    </citation>
    <scope>NUCLEOTIDE SEQUENCE [LARGE SCALE GENOMIC DNA]</scope>
    <source>
        <strain evidence="2 3">CBS 125763</strain>
    </source>
</reference>
<dbReference type="RefSeq" id="XP_018693651.1">
    <property type="nucleotide sequence ID" value="XM_018836798.1"/>
</dbReference>
<protein>
    <submittedName>
        <fullName evidence="2">Uncharacterized protein</fullName>
    </submittedName>
</protein>
<dbReference type="EMBL" id="LVYI01000004">
    <property type="protein sequence ID" value="OAP60284.1"/>
    <property type="molecule type" value="Genomic_DNA"/>
</dbReference>